<keyword evidence="3" id="KW-1185">Reference proteome</keyword>
<keyword evidence="1" id="KW-0732">Signal</keyword>
<accession>J4KMC0</accession>
<evidence type="ECO:0000313" key="2">
    <source>
        <dbReference type="EMBL" id="EJP63689.1"/>
    </source>
</evidence>
<reference evidence="2 3" key="1">
    <citation type="journal article" date="2012" name="Sci. Rep.">
        <title>Genomic perspectives on the evolution of fungal entomopathogenicity in Beauveria bassiana.</title>
        <authorList>
            <person name="Xiao G."/>
            <person name="Ying S.H."/>
            <person name="Zheng P."/>
            <person name="Wang Z.L."/>
            <person name="Zhang S."/>
            <person name="Xie X.Q."/>
            <person name="Shang Y."/>
            <person name="St Leger R.J."/>
            <person name="Zhao G.P."/>
            <person name="Wang C."/>
            <person name="Feng M.G."/>
        </authorList>
    </citation>
    <scope>NUCLEOTIDE SEQUENCE [LARGE SCALE GENOMIC DNA]</scope>
    <source>
        <strain evidence="2 3">ARSEF 2860</strain>
    </source>
</reference>
<proteinExistence type="predicted"/>
<feature type="signal peptide" evidence="1">
    <location>
        <begin position="1"/>
        <end position="22"/>
    </location>
</feature>
<dbReference type="Proteomes" id="UP000002762">
    <property type="component" value="Unassembled WGS sequence"/>
</dbReference>
<dbReference type="EMBL" id="JH725173">
    <property type="protein sequence ID" value="EJP63689.1"/>
    <property type="molecule type" value="Genomic_DNA"/>
</dbReference>
<feature type="chain" id="PRO_5003779195" evidence="1">
    <location>
        <begin position="23"/>
        <end position="71"/>
    </location>
</feature>
<dbReference type="AlphaFoldDB" id="J4KMC0"/>
<sequence>MFHFSKLCGVLFLLSAAQTAVATDASSGGSNDHYPRCAGALSAYVTCLDQRGLRQCYEAHYNSKGPKALTS</sequence>
<organism evidence="2 3">
    <name type="scientific">Beauveria bassiana (strain ARSEF 2860)</name>
    <name type="common">White muscardine disease fungus</name>
    <name type="synonym">Tritirachium shiotae</name>
    <dbReference type="NCBI Taxonomy" id="655819"/>
    <lineage>
        <taxon>Eukaryota</taxon>
        <taxon>Fungi</taxon>
        <taxon>Dikarya</taxon>
        <taxon>Ascomycota</taxon>
        <taxon>Pezizomycotina</taxon>
        <taxon>Sordariomycetes</taxon>
        <taxon>Hypocreomycetidae</taxon>
        <taxon>Hypocreales</taxon>
        <taxon>Cordycipitaceae</taxon>
        <taxon>Beauveria</taxon>
    </lineage>
</organism>
<evidence type="ECO:0000256" key="1">
    <source>
        <dbReference type="SAM" id="SignalP"/>
    </source>
</evidence>
<name>J4KMC0_BEAB2</name>
<dbReference type="HOGENOM" id="CLU_2739637_0_0_1"/>
<protein>
    <submittedName>
        <fullName evidence="2">Uncharacterized protein</fullName>
    </submittedName>
</protein>
<dbReference type="RefSeq" id="XP_008600652.1">
    <property type="nucleotide sequence ID" value="XM_008602430.1"/>
</dbReference>
<gene>
    <name evidence="2" type="ORF">BBA_07333</name>
</gene>
<dbReference type="InParanoid" id="J4KMC0"/>
<evidence type="ECO:0000313" key="3">
    <source>
        <dbReference type="Proteomes" id="UP000002762"/>
    </source>
</evidence>
<dbReference type="GeneID" id="19890345"/>